<protein>
    <submittedName>
        <fullName evidence="3">Putative thioredoxin</fullName>
    </submittedName>
</protein>
<evidence type="ECO:0000313" key="3">
    <source>
        <dbReference type="EMBL" id="QJA70276.1"/>
    </source>
</evidence>
<dbReference type="CDD" id="cd02947">
    <property type="entry name" value="TRX_family"/>
    <property type="match status" value="1"/>
</dbReference>
<evidence type="ECO:0000256" key="1">
    <source>
        <dbReference type="SAM" id="MobiDB-lite"/>
    </source>
</evidence>
<feature type="domain" description="Thioredoxin" evidence="2">
    <location>
        <begin position="271"/>
        <end position="352"/>
    </location>
</feature>
<dbReference type="Pfam" id="PF00085">
    <property type="entry name" value="Thioredoxin"/>
    <property type="match status" value="1"/>
</dbReference>
<feature type="region of interest" description="Disordered" evidence="1">
    <location>
        <begin position="117"/>
        <end position="146"/>
    </location>
</feature>
<name>A0A6M3JKB4_9ZZZZ</name>
<accession>A0A6M3JKB4</accession>
<reference evidence="3" key="1">
    <citation type="submission" date="2020-03" db="EMBL/GenBank/DDBJ databases">
        <title>The deep terrestrial virosphere.</title>
        <authorList>
            <person name="Holmfeldt K."/>
            <person name="Nilsson E."/>
            <person name="Simone D."/>
            <person name="Lopez-Fernandez M."/>
            <person name="Wu X."/>
            <person name="de Brujin I."/>
            <person name="Lundin D."/>
            <person name="Andersson A."/>
            <person name="Bertilsson S."/>
            <person name="Dopson M."/>
        </authorList>
    </citation>
    <scope>NUCLEOTIDE SEQUENCE</scope>
    <source>
        <strain evidence="3">MM415A03847</strain>
    </source>
</reference>
<dbReference type="EMBL" id="MT141779">
    <property type="protein sequence ID" value="QJA70276.1"/>
    <property type="molecule type" value="Genomic_DNA"/>
</dbReference>
<dbReference type="Gene3D" id="3.40.30.10">
    <property type="entry name" value="Glutaredoxin"/>
    <property type="match status" value="1"/>
</dbReference>
<organism evidence="3">
    <name type="scientific">viral metagenome</name>
    <dbReference type="NCBI Taxonomy" id="1070528"/>
    <lineage>
        <taxon>unclassified sequences</taxon>
        <taxon>metagenomes</taxon>
        <taxon>organismal metagenomes</taxon>
    </lineage>
</organism>
<dbReference type="SUPFAM" id="SSF52833">
    <property type="entry name" value="Thioredoxin-like"/>
    <property type="match status" value="1"/>
</dbReference>
<sequence>MKRTITWPALLVAFSAIVLALFILEALCQGVEIVPATDGPVPPWKMLRLDIEGATPEQLKTAAVHVWPRDTAEVQAGYGWDGKPYLIFQGTRAGSYWVALCAPVDGGLESAEITVEVGGAGPQPQPNPGPGPSPPPSPDPDPPLDWREALSTWVAEEAAKAMPGRGDEAKKWAGAIRQTAQDAVAGKITDWGVFRVTLKDRSYTALGFEKANEWNDKFDDPLVTPRIEREMKVHGITTVAEAAAMWLAVAAGLERLAPAKSSRAERLPVELICFGAAWCQPCLKMAPVRDALRKAGWRVYHVDVDAMAESAWTRWHRANATAVPHFLVLVDGEPWQHATGARSSGYLVDWLRRGENEWRTRHGQEPVRFEAYGETTLTDPTDLEFFRQRHWEMTPGDCQMAGCTVHPGKWERVLVPSN</sequence>
<gene>
    <name evidence="3" type="ORF">MM415A03847_0004</name>
</gene>
<feature type="compositionally biased region" description="Pro residues" evidence="1">
    <location>
        <begin position="123"/>
        <end position="143"/>
    </location>
</feature>
<dbReference type="InterPro" id="IPR013766">
    <property type="entry name" value="Thioredoxin_domain"/>
</dbReference>
<proteinExistence type="predicted"/>
<dbReference type="AlphaFoldDB" id="A0A6M3JKB4"/>
<dbReference type="InterPro" id="IPR036249">
    <property type="entry name" value="Thioredoxin-like_sf"/>
</dbReference>
<evidence type="ECO:0000259" key="2">
    <source>
        <dbReference type="Pfam" id="PF00085"/>
    </source>
</evidence>